<keyword evidence="10" id="KW-0443">Lipid metabolism</keyword>
<evidence type="ECO:0000256" key="6">
    <source>
        <dbReference type="ARBA" id="ARBA00022674"/>
    </source>
</evidence>
<keyword evidence="20" id="KW-1185">Reference proteome</keyword>
<comment type="caution">
    <text evidence="15">Lacks conserved residue(s) required for the propagation of feature annotation.</text>
</comment>
<keyword evidence="7 17" id="KW-0732">Signal</keyword>
<dbReference type="GO" id="GO:0046872">
    <property type="term" value="F:metal ion binding"/>
    <property type="evidence" value="ECO:0007669"/>
    <property type="project" value="UniProtKB-KW"/>
</dbReference>
<dbReference type="InterPro" id="IPR002330">
    <property type="entry name" value="Lipo_Lipase"/>
</dbReference>
<evidence type="ECO:0000256" key="11">
    <source>
        <dbReference type="ARBA" id="ARBA00023157"/>
    </source>
</evidence>
<dbReference type="GO" id="GO:0034185">
    <property type="term" value="F:apolipoprotein binding"/>
    <property type="evidence" value="ECO:0007669"/>
    <property type="project" value="TreeGrafter"/>
</dbReference>
<dbReference type="PIRSF" id="PIRSF000865">
    <property type="entry name" value="Lipoprotein_lipase_LIPH"/>
    <property type="match status" value="1"/>
</dbReference>
<evidence type="ECO:0000256" key="14">
    <source>
        <dbReference type="PIRSR" id="PIRSR000865-2"/>
    </source>
</evidence>
<comment type="similarity">
    <text evidence="3 16">Belongs to the AB hydrolase superfamily. Lipase family.</text>
</comment>
<dbReference type="CDD" id="cd00707">
    <property type="entry name" value="Pancreat_lipase_like"/>
    <property type="match status" value="1"/>
</dbReference>
<dbReference type="SUPFAM" id="SSF53474">
    <property type="entry name" value="alpha/beta-Hydrolases"/>
    <property type="match status" value="1"/>
</dbReference>
<feature type="active site" description="Charge relay system" evidence="13">
    <location>
        <position position="256"/>
    </location>
</feature>
<dbReference type="Gene3D" id="2.60.60.20">
    <property type="entry name" value="PLAT/LH2 domain"/>
    <property type="match status" value="1"/>
</dbReference>
<feature type="binding site" evidence="14">
    <location>
        <position position="205"/>
    </location>
    <ligand>
        <name>Ca(2+)</name>
        <dbReference type="ChEBI" id="CHEBI:29108"/>
    </ligand>
</feature>
<dbReference type="GO" id="GO:0016042">
    <property type="term" value="P:lipid catabolic process"/>
    <property type="evidence" value="ECO:0007669"/>
    <property type="project" value="UniProtKB-KW"/>
</dbReference>
<keyword evidence="14" id="KW-0106">Calcium</keyword>
<dbReference type="EC" id="3.1.1.3" evidence="4"/>
<feature type="active site" description="Charge relay system" evidence="13">
    <location>
        <position position="186"/>
    </location>
</feature>
<feature type="signal peptide" evidence="17">
    <location>
        <begin position="1"/>
        <end position="19"/>
    </location>
</feature>
<dbReference type="PRINTS" id="PR00821">
    <property type="entry name" value="TAGLIPASE"/>
</dbReference>
<reference evidence="20" key="1">
    <citation type="submission" date="2013-03" db="EMBL/GenBank/DDBJ databases">
        <authorList>
            <person name="Jeffery W."/>
            <person name="Warren W."/>
            <person name="Wilson R.K."/>
        </authorList>
    </citation>
    <scope>NUCLEOTIDE SEQUENCE</scope>
    <source>
        <strain evidence="20">female</strain>
    </source>
</reference>
<dbReference type="InterPro" id="IPR013818">
    <property type="entry name" value="Lipase"/>
</dbReference>
<dbReference type="Bgee" id="ENSAMXG00000012304">
    <property type="expression patterns" value="Expressed in liver and 14 other cell types or tissues"/>
</dbReference>
<evidence type="ECO:0000256" key="9">
    <source>
        <dbReference type="ARBA" id="ARBA00022963"/>
    </source>
</evidence>
<keyword evidence="9" id="KW-0442">Lipid degradation</keyword>
<evidence type="ECO:0000256" key="7">
    <source>
        <dbReference type="ARBA" id="ARBA00022729"/>
    </source>
</evidence>
<dbReference type="GO" id="GO:0005615">
    <property type="term" value="C:extracellular space"/>
    <property type="evidence" value="ECO:0007669"/>
    <property type="project" value="TreeGrafter"/>
</dbReference>
<keyword evidence="11" id="KW-1015">Disulfide bond</keyword>
<keyword evidence="14" id="KW-0479">Metal-binding</keyword>
<proteinExistence type="inferred from homology"/>
<evidence type="ECO:0000259" key="18">
    <source>
        <dbReference type="PROSITE" id="PS50095"/>
    </source>
</evidence>
<name>A0A3B1KDH5_ASTMX</name>
<dbReference type="InterPro" id="IPR001024">
    <property type="entry name" value="PLAT/LH2_dom"/>
</dbReference>
<dbReference type="InterPro" id="IPR036392">
    <property type="entry name" value="PLAT/LH2_dom_sf"/>
</dbReference>
<comment type="catalytic activity">
    <reaction evidence="1">
        <text>a triacylglycerol + H2O = a diacylglycerol + a fatty acid + H(+)</text>
        <dbReference type="Rhea" id="RHEA:12044"/>
        <dbReference type="ChEBI" id="CHEBI:15377"/>
        <dbReference type="ChEBI" id="CHEBI:15378"/>
        <dbReference type="ChEBI" id="CHEBI:17855"/>
        <dbReference type="ChEBI" id="CHEBI:18035"/>
        <dbReference type="ChEBI" id="CHEBI:28868"/>
        <dbReference type="EC" id="3.1.1.3"/>
    </reaction>
</comment>
<feature type="binding site" evidence="14">
    <location>
        <position position="200"/>
    </location>
    <ligand>
        <name>Ca(2+)</name>
        <dbReference type="ChEBI" id="CHEBI:29108"/>
    </ligand>
</feature>
<dbReference type="PANTHER" id="PTHR11610">
    <property type="entry name" value="LIPASE"/>
    <property type="match status" value="1"/>
</dbReference>
<keyword evidence="8" id="KW-0378">Hydrolase</keyword>
<dbReference type="GO" id="GO:0008201">
    <property type="term" value="F:heparin binding"/>
    <property type="evidence" value="ECO:0007669"/>
    <property type="project" value="UniProtKB-KW"/>
</dbReference>
<dbReference type="Proteomes" id="UP000018467">
    <property type="component" value="Unassembled WGS sequence"/>
</dbReference>
<accession>A0A3B1KDH5</accession>
<dbReference type="STRING" id="7994.ENSAMXP00000051749"/>
<dbReference type="InParanoid" id="A0A3B1KDH5"/>
<dbReference type="PROSITE" id="PS50095">
    <property type="entry name" value="PLAT"/>
    <property type="match status" value="1"/>
</dbReference>
<evidence type="ECO:0000256" key="1">
    <source>
        <dbReference type="ARBA" id="ARBA00001024"/>
    </source>
</evidence>
<dbReference type="InterPro" id="IPR000734">
    <property type="entry name" value="TAG_lipase"/>
</dbReference>
<organism evidence="19 20">
    <name type="scientific">Astyanax mexicanus</name>
    <name type="common">Blind cave fish</name>
    <name type="synonym">Astyanax fasciatus mexicanus</name>
    <dbReference type="NCBI Taxonomy" id="7994"/>
    <lineage>
        <taxon>Eukaryota</taxon>
        <taxon>Metazoa</taxon>
        <taxon>Chordata</taxon>
        <taxon>Craniata</taxon>
        <taxon>Vertebrata</taxon>
        <taxon>Euteleostomi</taxon>
        <taxon>Actinopterygii</taxon>
        <taxon>Neopterygii</taxon>
        <taxon>Teleostei</taxon>
        <taxon>Ostariophysi</taxon>
        <taxon>Characiformes</taxon>
        <taxon>Characoidei</taxon>
        <taxon>Acestrorhamphidae</taxon>
        <taxon>Acestrorhamphinae</taxon>
        <taxon>Astyanax</taxon>
    </lineage>
</organism>
<evidence type="ECO:0000256" key="2">
    <source>
        <dbReference type="ARBA" id="ARBA00004613"/>
    </source>
</evidence>
<evidence type="ECO:0000256" key="16">
    <source>
        <dbReference type="RuleBase" id="RU004262"/>
    </source>
</evidence>
<evidence type="ECO:0000256" key="4">
    <source>
        <dbReference type="ARBA" id="ARBA00013279"/>
    </source>
</evidence>
<keyword evidence="5" id="KW-0964">Secreted</keyword>
<dbReference type="InterPro" id="IPR029058">
    <property type="entry name" value="AB_hydrolase_fold"/>
</dbReference>
<sequence>MAVLKLLSVLFLSAQLCAGHRGRGAEFGKRKKVTYEPQAVFRVFSPEVDMEDTCTVKLFQQQTLQSCGFNSSHPLVIITHGWSMDGLIENWVTKLATALKSSQKDINVLYTDWRTLAHQHYPIAAQNTRIVGRDLAMLLMWLEDFIQVPVSKVHLIGYSLGAHISGFAGSNLAMSGKTLGRITGLDPAGPLFEGMSASDRLSPDDARFVDAIHTFTQQHMGLSVGIKQPVAHFDFYPNGGSSQPGCQLHVKNLYAHLSQYGLMGKQEGEGEGGVKIKVAVVYRSSHSGRFTLNDNSLIILLPVLLYTVYHFQFRIQLFTQIERIDPSLSITLTGTQGESETLPIVLEEEISGNRSYSFLITQDRDIGDLMMLYISWEDVPLWANMWSRMKTIMPWRNKDNEPQLTVGRIRVKAGETQEEIKDHRKISDKQRRRMVRTVIVIPQTSRAPNTYIIIFLQMESLCIFQLFSALYTRRGCMGE</sequence>
<protein>
    <recommendedName>
        <fullName evidence="4">triacylglycerol lipase</fullName>
        <ecNumber evidence="4">3.1.1.3</ecNumber>
    </recommendedName>
</protein>
<dbReference type="Pfam" id="PF00151">
    <property type="entry name" value="Lipase"/>
    <property type="match status" value="1"/>
</dbReference>
<evidence type="ECO:0000256" key="17">
    <source>
        <dbReference type="SAM" id="SignalP"/>
    </source>
</evidence>
<reference evidence="20" key="2">
    <citation type="journal article" date="2014" name="Nat. Commun.">
        <title>The cavefish genome reveals candidate genes for eye loss.</title>
        <authorList>
            <person name="McGaugh S.E."/>
            <person name="Gross J.B."/>
            <person name="Aken B."/>
            <person name="Blin M."/>
            <person name="Borowsky R."/>
            <person name="Chalopin D."/>
            <person name="Hinaux H."/>
            <person name="Jeffery W.R."/>
            <person name="Keene A."/>
            <person name="Ma L."/>
            <person name="Minx P."/>
            <person name="Murphy D."/>
            <person name="O'Quin K.E."/>
            <person name="Retaux S."/>
            <person name="Rohner N."/>
            <person name="Searle S.M."/>
            <person name="Stahl B.A."/>
            <person name="Tabin C."/>
            <person name="Volff J.N."/>
            <person name="Yoshizawa M."/>
            <person name="Warren W.C."/>
        </authorList>
    </citation>
    <scope>NUCLEOTIDE SEQUENCE [LARGE SCALE GENOMIC DNA]</scope>
    <source>
        <strain evidence="20">female</strain>
    </source>
</reference>
<evidence type="ECO:0000256" key="13">
    <source>
        <dbReference type="PIRSR" id="PIRSR000865-1"/>
    </source>
</evidence>
<dbReference type="SUPFAM" id="SSF49723">
    <property type="entry name" value="Lipase/lipooxygenase domain (PLAT/LH2 domain)"/>
    <property type="match status" value="1"/>
</dbReference>
<dbReference type="Ensembl" id="ENSAMXT00000045176.1">
    <property type="protein sequence ID" value="ENSAMXP00000051749.1"/>
    <property type="gene ID" value="ENSAMXG00000012304.2"/>
</dbReference>
<keyword evidence="6" id="KW-0358">Heparin-binding</keyword>
<dbReference type="GO" id="GO:0004465">
    <property type="term" value="F:lipoprotein lipase activity"/>
    <property type="evidence" value="ECO:0007669"/>
    <property type="project" value="InterPro"/>
</dbReference>
<comment type="subcellular location">
    <subcellularLocation>
        <location evidence="2">Secreted</location>
    </subcellularLocation>
</comment>
<feature type="active site" description="Nucleophile" evidence="13">
    <location>
        <position position="159"/>
    </location>
</feature>
<evidence type="ECO:0000313" key="19">
    <source>
        <dbReference type="Ensembl" id="ENSAMXP00000051749.1"/>
    </source>
</evidence>
<reference evidence="19" key="3">
    <citation type="submission" date="2025-08" db="UniProtKB">
        <authorList>
            <consortium name="Ensembl"/>
        </authorList>
    </citation>
    <scope>IDENTIFICATION</scope>
</reference>
<dbReference type="GeneTree" id="ENSGT00940000157602"/>
<dbReference type="PANTHER" id="PTHR11610:SF2">
    <property type="entry name" value="HEPATIC TRIACYLGLYCEROL LIPASE"/>
    <property type="match status" value="1"/>
</dbReference>
<dbReference type="PRINTS" id="PR00822">
    <property type="entry name" value="LIPOLIPASE"/>
</dbReference>
<dbReference type="Pfam" id="PF01477">
    <property type="entry name" value="PLAT"/>
    <property type="match status" value="1"/>
</dbReference>
<evidence type="ECO:0000256" key="3">
    <source>
        <dbReference type="ARBA" id="ARBA00010701"/>
    </source>
</evidence>
<reference evidence="19" key="4">
    <citation type="submission" date="2025-09" db="UniProtKB">
        <authorList>
            <consortium name="Ensembl"/>
        </authorList>
    </citation>
    <scope>IDENTIFICATION</scope>
</reference>
<dbReference type="InterPro" id="IPR033906">
    <property type="entry name" value="Lipase_N"/>
</dbReference>
<keyword evidence="12" id="KW-0325">Glycoprotein</keyword>
<dbReference type="AlphaFoldDB" id="A0A3B1KDH5"/>
<feature type="domain" description="PLAT" evidence="18">
    <location>
        <begin position="311"/>
        <end position="440"/>
    </location>
</feature>
<evidence type="ECO:0000256" key="12">
    <source>
        <dbReference type="ARBA" id="ARBA00023180"/>
    </source>
</evidence>
<feature type="chain" id="PRO_5017240065" description="triacylglycerol lipase" evidence="17">
    <location>
        <begin position="20"/>
        <end position="479"/>
    </location>
</feature>
<dbReference type="InterPro" id="IPR016272">
    <property type="entry name" value="Lipase_LIPH"/>
</dbReference>
<dbReference type="FunFam" id="2.60.60.20:FF:000010">
    <property type="entry name" value="hepatic triacylglycerol lipase"/>
    <property type="match status" value="1"/>
</dbReference>
<dbReference type="Gene3D" id="3.40.50.1820">
    <property type="entry name" value="alpha/beta hydrolase"/>
    <property type="match status" value="1"/>
</dbReference>
<evidence type="ECO:0000256" key="10">
    <source>
        <dbReference type="ARBA" id="ARBA00023098"/>
    </source>
</evidence>
<dbReference type="SMART" id="SM00308">
    <property type="entry name" value="LH2"/>
    <property type="match status" value="1"/>
</dbReference>
<evidence type="ECO:0000256" key="8">
    <source>
        <dbReference type="ARBA" id="ARBA00022801"/>
    </source>
</evidence>
<evidence type="ECO:0000256" key="15">
    <source>
        <dbReference type="PROSITE-ProRule" id="PRU00152"/>
    </source>
</evidence>
<evidence type="ECO:0000313" key="20">
    <source>
        <dbReference type="Proteomes" id="UP000018467"/>
    </source>
</evidence>
<evidence type="ECO:0000256" key="5">
    <source>
        <dbReference type="ARBA" id="ARBA00022525"/>
    </source>
</evidence>